<gene>
    <name evidence="5" type="ORF">GJR95_38460</name>
</gene>
<evidence type="ECO:0000256" key="3">
    <source>
        <dbReference type="ARBA" id="ARBA00023163"/>
    </source>
</evidence>
<evidence type="ECO:0000259" key="4">
    <source>
        <dbReference type="PROSITE" id="PS01124"/>
    </source>
</evidence>
<proteinExistence type="predicted"/>
<dbReference type="GO" id="GO:0003700">
    <property type="term" value="F:DNA-binding transcription factor activity"/>
    <property type="evidence" value="ECO:0007669"/>
    <property type="project" value="InterPro"/>
</dbReference>
<feature type="domain" description="HTH araC/xylS-type" evidence="4">
    <location>
        <begin position="199"/>
        <end position="304"/>
    </location>
</feature>
<reference evidence="5 6" key="1">
    <citation type="submission" date="2019-11" db="EMBL/GenBank/DDBJ databases">
        <title>Spirosoma endbachense sp. nov., isolated from a natural salt meadow.</title>
        <authorList>
            <person name="Rojas J."/>
            <person name="Ambika Manirajan B."/>
            <person name="Ratering S."/>
            <person name="Suarez C."/>
            <person name="Geissler-Plaum R."/>
            <person name="Schnell S."/>
        </authorList>
    </citation>
    <scope>NUCLEOTIDE SEQUENCE [LARGE SCALE GENOMIC DNA]</scope>
    <source>
        <strain evidence="5 6">I-24</strain>
    </source>
</reference>
<organism evidence="5 6">
    <name type="scientific">Spirosoma endbachense</name>
    <dbReference type="NCBI Taxonomy" id="2666025"/>
    <lineage>
        <taxon>Bacteria</taxon>
        <taxon>Pseudomonadati</taxon>
        <taxon>Bacteroidota</taxon>
        <taxon>Cytophagia</taxon>
        <taxon>Cytophagales</taxon>
        <taxon>Cytophagaceae</taxon>
        <taxon>Spirosoma</taxon>
    </lineage>
</organism>
<dbReference type="SMART" id="SM00342">
    <property type="entry name" value="HTH_ARAC"/>
    <property type="match status" value="1"/>
</dbReference>
<keyword evidence="2" id="KW-0238">DNA-binding</keyword>
<evidence type="ECO:0000256" key="2">
    <source>
        <dbReference type="ARBA" id="ARBA00023125"/>
    </source>
</evidence>
<dbReference type="PANTHER" id="PTHR43280">
    <property type="entry name" value="ARAC-FAMILY TRANSCRIPTIONAL REGULATOR"/>
    <property type="match status" value="1"/>
</dbReference>
<dbReference type="Gene3D" id="1.10.10.60">
    <property type="entry name" value="Homeodomain-like"/>
    <property type="match status" value="2"/>
</dbReference>
<dbReference type="SUPFAM" id="SSF46689">
    <property type="entry name" value="Homeodomain-like"/>
    <property type="match status" value="1"/>
</dbReference>
<evidence type="ECO:0000256" key="1">
    <source>
        <dbReference type="ARBA" id="ARBA00023015"/>
    </source>
</evidence>
<dbReference type="RefSeq" id="WP_162390940.1">
    <property type="nucleotide sequence ID" value="NZ_CP045997.1"/>
</dbReference>
<dbReference type="PROSITE" id="PS01124">
    <property type="entry name" value="HTH_ARAC_FAMILY_2"/>
    <property type="match status" value="1"/>
</dbReference>
<dbReference type="InterPro" id="IPR018060">
    <property type="entry name" value="HTH_AraC"/>
</dbReference>
<dbReference type="Pfam" id="PF12833">
    <property type="entry name" value="HTH_18"/>
    <property type="match status" value="1"/>
</dbReference>
<dbReference type="AlphaFoldDB" id="A0A6P1W927"/>
<sequence>MKNQPVPPHIIPSISAIHKWLGLPKPAHPLVSVIDLKTISIQVDILEQAFAYSFYSINLKKNFDWKVKYGQQHYDFDEGVMTFQAPGQVLKVDADGSTQVEGYSLFIHPDFFNGYLLAAKIRQYNFFSYAVHEALHLSDTEEQLIMGIMENLSREINSSIDTFSQDLIISHIDLLLNYANRFYHRQFITRKPASFDVLTKFETLLDEHFSEDHLAESGSPSVQLLADQLNFSSKYLSDLLKTQTGMNAKQHIQNRLIEKTKEILTTTSLSVGEIAFMLGFEYPQSLNKLFKNKTNVSPLEYRASFN</sequence>
<dbReference type="Proteomes" id="UP000464577">
    <property type="component" value="Chromosome"/>
</dbReference>
<dbReference type="PANTHER" id="PTHR43280:SF32">
    <property type="entry name" value="TRANSCRIPTIONAL REGULATORY PROTEIN"/>
    <property type="match status" value="1"/>
</dbReference>
<name>A0A6P1W927_9BACT</name>
<keyword evidence="6" id="KW-1185">Reference proteome</keyword>
<keyword evidence="1" id="KW-0805">Transcription regulation</keyword>
<dbReference type="EMBL" id="CP045997">
    <property type="protein sequence ID" value="QHW00548.1"/>
    <property type="molecule type" value="Genomic_DNA"/>
</dbReference>
<evidence type="ECO:0000313" key="5">
    <source>
        <dbReference type="EMBL" id="QHW00548.1"/>
    </source>
</evidence>
<dbReference type="InterPro" id="IPR009057">
    <property type="entry name" value="Homeodomain-like_sf"/>
</dbReference>
<evidence type="ECO:0000313" key="6">
    <source>
        <dbReference type="Proteomes" id="UP000464577"/>
    </source>
</evidence>
<dbReference type="GO" id="GO:0043565">
    <property type="term" value="F:sequence-specific DNA binding"/>
    <property type="evidence" value="ECO:0007669"/>
    <property type="project" value="InterPro"/>
</dbReference>
<keyword evidence="3" id="KW-0804">Transcription</keyword>
<protein>
    <submittedName>
        <fullName evidence="5">Helix-turn-helix domain-containing protein</fullName>
    </submittedName>
</protein>
<dbReference type="KEGG" id="senf:GJR95_38460"/>
<accession>A0A6P1W927</accession>